<dbReference type="EMBL" id="CP001101">
    <property type="protein sequence ID" value="ACE03034.1"/>
    <property type="molecule type" value="Genomic_DNA"/>
</dbReference>
<dbReference type="InterPro" id="IPR025668">
    <property type="entry name" value="Tnp_DDE_dom"/>
</dbReference>
<organism evidence="2">
    <name type="scientific">Chlorobium phaeobacteroides (strain BS1)</name>
    <dbReference type="NCBI Taxonomy" id="331678"/>
    <lineage>
        <taxon>Bacteria</taxon>
        <taxon>Pseudomonadati</taxon>
        <taxon>Chlorobiota</taxon>
        <taxon>Chlorobiia</taxon>
        <taxon>Chlorobiales</taxon>
        <taxon>Chlorobiaceae</taxon>
        <taxon>Chlorobium/Pelodictyon group</taxon>
        <taxon>Chlorobium</taxon>
    </lineage>
</organism>
<dbReference type="HOGENOM" id="CLU_2477726_0_0_10"/>
<sequence>MAVEGKFGQGKRRYDLNRVMGRLAESRQTVVSIIFLVMNLEQLLTVHFLRLLERFISALEFSVGVPFSNAAKRHGDICLHVELFSNP</sequence>
<proteinExistence type="predicted"/>
<protein>
    <recommendedName>
        <fullName evidence="1">Transposase DDE domain-containing protein</fullName>
    </recommendedName>
</protein>
<evidence type="ECO:0000259" key="1">
    <source>
        <dbReference type="Pfam" id="PF13586"/>
    </source>
</evidence>
<dbReference type="KEGG" id="cpb:Cphamn1_0045"/>
<evidence type="ECO:0000313" key="2">
    <source>
        <dbReference type="EMBL" id="ACE03034.1"/>
    </source>
</evidence>
<dbReference type="Pfam" id="PF13586">
    <property type="entry name" value="DDE_Tnp_1_2"/>
    <property type="match status" value="1"/>
</dbReference>
<dbReference type="AlphaFoldDB" id="B3EJW6"/>
<accession>B3EJW6</accession>
<dbReference type="STRING" id="331678.Cphamn1_0045"/>
<name>B3EJW6_CHLPB</name>
<reference evidence="2" key="1">
    <citation type="submission" date="2008-06" db="EMBL/GenBank/DDBJ databases">
        <title>Complete sequence of Chlorobium phaeobacteroides BS1.</title>
        <authorList>
            <consortium name="US DOE Joint Genome Institute"/>
            <person name="Lucas S."/>
            <person name="Copeland A."/>
            <person name="Lapidus A."/>
            <person name="Glavina del Rio T."/>
            <person name="Dalin E."/>
            <person name="Tice H."/>
            <person name="Bruce D."/>
            <person name="Goodwin L."/>
            <person name="Pitluck S."/>
            <person name="Schmutz J."/>
            <person name="Larimer F."/>
            <person name="Land M."/>
            <person name="Hauser L."/>
            <person name="Kyrpides N."/>
            <person name="Ovchinnikova G."/>
            <person name="Li T."/>
            <person name="Liu Z."/>
            <person name="Zhao F."/>
            <person name="Overmann J."/>
            <person name="Bryant D.A."/>
            <person name="Richardson P."/>
        </authorList>
    </citation>
    <scope>NUCLEOTIDE SEQUENCE [LARGE SCALE GENOMIC DNA]</scope>
    <source>
        <strain evidence="2">BS1</strain>
    </source>
</reference>
<feature type="domain" description="Transposase DDE" evidence="1">
    <location>
        <begin position="2"/>
        <end position="41"/>
    </location>
</feature>
<dbReference type="eggNOG" id="COG3039">
    <property type="taxonomic scope" value="Bacteria"/>
</dbReference>
<gene>
    <name evidence="2" type="ordered locus">Cphamn1_0045</name>
</gene>